<keyword evidence="3" id="KW-1185">Reference proteome</keyword>
<dbReference type="RefSeq" id="WP_048920202.1">
    <property type="nucleotide sequence ID" value="NZ_CP010777.1"/>
</dbReference>
<evidence type="ECO:0000256" key="1">
    <source>
        <dbReference type="SAM" id="Phobius"/>
    </source>
</evidence>
<proteinExistence type="predicted"/>
<keyword evidence="1" id="KW-1133">Transmembrane helix</keyword>
<protein>
    <submittedName>
        <fullName evidence="2">Uncharacterized protein</fullName>
    </submittedName>
</protein>
<dbReference type="Proteomes" id="UP000036458">
    <property type="component" value="Chromosome"/>
</dbReference>
<dbReference type="AlphaFoldDB" id="A0A0H4VNL9"/>
<keyword evidence="1" id="KW-0472">Membrane</keyword>
<name>A0A0H4VNL9_9BACT</name>
<keyword evidence="1" id="KW-0812">Transmembrane</keyword>
<dbReference type="PATRIC" id="fig|1379910.4.peg.1374"/>
<sequence>MEVLLILFVATVLVLQVKKVFHWKYLKEVRADLKKYESHADFKDGADLSNPTEFWDQFGISLILLLPFFWPENSDTVNEESKKYVKIVFYNVAVVYILIGLTIWRIIESGITITFDG</sequence>
<feature type="transmembrane region" description="Helical" evidence="1">
    <location>
        <begin position="84"/>
        <end position="107"/>
    </location>
</feature>
<evidence type="ECO:0000313" key="2">
    <source>
        <dbReference type="EMBL" id="AKQ45334.1"/>
    </source>
</evidence>
<gene>
    <name evidence="2" type="ORF">TH63_06295</name>
</gene>
<reference evidence="2 3" key="1">
    <citation type="submission" date="2015-01" db="EMBL/GenBank/DDBJ databases">
        <title>Rufibacter sp./DG31D/ whole genome sequencing.</title>
        <authorList>
            <person name="Kim M.K."/>
            <person name="Srinivasan S."/>
            <person name="Lee J.-J."/>
        </authorList>
    </citation>
    <scope>NUCLEOTIDE SEQUENCE [LARGE SCALE GENOMIC DNA]</scope>
    <source>
        <strain evidence="2 3">DG31D</strain>
    </source>
</reference>
<accession>A0A0H4VNL9</accession>
<dbReference type="KEGG" id="ruf:TH63_06295"/>
<organism evidence="2 3">
    <name type="scientific">Rufibacter radiotolerans</name>
    <dbReference type="NCBI Taxonomy" id="1379910"/>
    <lineage>
        <taxon>Bacteria</taxon>
        <taxon>Pseudomonadati</taxon>
        <taxon>Bacteroidota</taxon>
        <taxon>Cytophagia</taxon>
        <taxon>Cytophagales</taxon>
        <taxon>Hymenobacteraceae</taxon>
        <taxon>Rufibacter</taxon>
    </lineage>
</organism>
<evidence type="ECO:0000313" key="3">
    <source>
        <dbReference type="Proteomes" id="UP000036458"/>
    </source>
</evidence>
<dbReference type="EMBL" id="CP010777">
    <property type="protein sequence ID" value="AKQ45334.1"/>
    <property type="molecule type" value="Genomic_DNA"/>
</dbReference>